<reference evidence="5 6" key="1">
    <citation type="journal article" date="2013" name="Environ. Microbiol.">
        <title>Genome analysis of Chitinivibrio alkaliphilus gen. nov., sp. nov., a novel extremely haloalkaliphilic anaerobic chitinolytic bacterium from the candidate phylum Termite Group 3.</title>
        <authorList>
            <person name="Sorokin D.Y."/>
            <person name="Gumerov V.M."/>
            <person name="Rakitin A.L."/>
            <person name="Beletsky A.V."/>
            <person name="Damste J.S."/>
            <person name="Muyzer G."/>
            <person name="Mardanov A.V."/>
            <person name="Ravin N.V."/>
        </authorList>
    </citation>
    <scope>NUCLEOTIDE SEQUENCE [LARGE SCALE GENOMIC DNA]</scope>
    <source>
        <strain evidence="5 6">ACht1</strain>
    </source>
</reference>
<evidence type="ECO:0000256" key="2">
    <source>
        <dbReference type="ARBA" id="ARBA00023067"/>
    </source>
</evidence>
<dbReference type="PRINTS" id="PR01727">
    <property type="entry name" value="DNABINDINGHU"/>
</dbReference>
<keyword evidence="3 5" id="KW-0238">DNA-binding</keyword>
<dbReference type="InterPro" id="IPR000119">
    <property type="entry name" value="Hist_DNA-bd"/>
</dbReference>
<dbReference type="RefSeq" id="WP_022636530.1">
    <property type="nucleotide sequence ID" value="NZ_ASJR01000007.1"/>
</dbReference>
<dbReference type="Pfam" id="PF00216">
    <property type="entry name" value="Bac_DNA_binding"/>
    <property type="match status" value="1"/>
</dbReference>
<name>U7DCA4_9BACT</name>
<comment type="similarity">
    <text evidence="1 4">Belongs to the bacterial histone-like protein family.</text>
</comment>
<organism evidence="5 6">
    <name type="scientific">Chitinivibrio alkaliphilus ACht1</name>
    <dbReference type="NCBI Taxonomy" id="1313304"/>
    <lineage>
        <taxon>Bacteria</taxon>
        <taxon>Pseudomonadati</taxon>
        <taxon>Fibrobacterota</taxon>
        <taxon>Chitinivibrionia</taxon>
        <taxon>Chitinivibrionales</taxon>
        <taxon>Chitinivibrionaceae</taxon>
        <taxon>Chitinivibrio</taxon>
    </lineage>
</organism>
<evidence type="ECO:0000256" key="4">
    <source>
        <dbReference type="RuleBase" id="RU003939"/>
    </source>
</evidence>
<evidence type="ECO:0000313" key="5">
    <source>
        <dbReference type="EMBL" id="ERP32055.1"/>
    </source>
</evidence>
<evidence type="ECO:0000256" key="3">
    <source>
        <dbReference type="ARBA" id="ARBA00023125"/>
    </source>
</evidence>
<evidence type="ECO:0000313" key="6">
    <source>
        <dbReference type="Proteomes" id="UP000017148"/>
    </source>
</evidence>
<sequence length="101" mass="11725">MKNITKREVVERLSEQCNQTQSDTKLVIESFMNSIGKALQQGRNIELRGFGRFKTKERSAHRARNPRTNEVVQVNKSFKPIFEASTLLRDRIDSKIMNKDS</sequence>
<dbReference type="CDD" id="cd13836">
    <property type="entry name" value="IHF_B"/>
    <property type="match status" value="1"/>
</dbReference>
<dbReference type="Gene3D" id="4.10.520.10">
    <property type="entry name" value="IHF-like DNA-binding proteins"/>
    <property type="match status" value="1"/>
</dbReference>
<dbReference type="SMART" id="SM00411">
    <property type="entry name" value="BHL"/>
    <property type="match status" value="1"/>
</dbReference>
<dbReference type="InterPro" id="IPR010992">
    <property type="entry name" value="IHF-like_DNA-bd_dom_sf"/>
</dbReference>
<dbReference type="Proteomes" id="UP000017148">
    <property type="component" value="Unassembled WGS sequence"/>
</dbReference>
<dbReference type="PANTHER" id="PTHR33175">
    <property type="entry name" value="DNA-BINDING PROTEIN HU"/>
    <property type="match status" value="1"/>
</dbReference>
<proteinExistence type="inferred from homology"/>
<dbReference type="OrthoDB" id="9804203at2"/>
<dbReference type="AlphaFoldDB" id="U7DCA4"/>
<dbReference type="GO" id="GO:0003677">
    <property type="term" value="F:DNA binding"/>
    <property type="evidence" value="ECO:0007669"/>
    <property type="project" value="UniProtKB-KW"/>
</dbReference>
<dbReference type="EMBL" id="ASJR01000007">
    <property type="protein sequence ID" value="ERP32055.1"/>
    <property type="molecule type" value="Genomic_DNA"/>
</dbReference>
<evidence type="ECO:0000256" key="1">
    <source>
        <dbReference type="ARBA" id="ARBA00010529"/>
    </source>
</evidence>
<accession>U7DCA4</accession>
<dbReference type="PANTHER" id="PTHR33175:SF3">
    <property type="entry name" value="DNA-BINDING PROTEIN HU-BETA"/>
    <property type="match status" value="1"/>
</dbReference>
<protein>
    <submittedName>
        <fullName evidence="5">Histone family protein DNA-binding protein</fullName>
    </submittedName>
</protein>
<keyword evidence="2" id="KW-0226">DNA condensation</keyword>
<dbReference type="GO" id="GO:0030261">
    <property type="term" value="P:chromosome condensation"/>
    <property type="evidence" value="ECO:0007669"/>
    <property type="project" value="UniProtKB-KW"/>
</dbReference>
<comment type="caution">
    <text evidence="5">The sequence shown here is derived from an EMBL/GenBank/DDBJ whole genome shotgun (WGS) entry which is preliminary data.</text>
</comment>
<dbReference type="SUPFAM" id="SSF47729">
    <property type="entry name" value="IHF-like DNA-binding proteins"/>
    <property type="match status" value="1"/>
</dbReference>
<gene>
    <name evidence="5" type="ORF">CALK_1038</name>
</gene>
<dbReference type="STRING" id="1313304.CALK_1038"/>
<dbReference type="GO" id="GO:0030527">
    <property type="term" value="F:structural constituent of chromatin"/>
    <property type="evidence" value="ECO:0007669"/>
    <property type="project" value="InterPro"/>
</dbReference>
<dbReference type="eggNOG" id="COG0776">
    <property type="taxonomic scope" value="Bacteria"/>
</dbReference>
<keyword evidence="6" id="KW-1185">Reference proteome</keyword>